<feature type="non-terminal residue" evidence="2">
    <location>
        <position position="53"/>
    </location>
</feature>
<dbReference type="EMBL" id="JANPWB010000004">
    <property type="protein sequence ID" value="KAJ1191338.1"/>
    <property type="molecule type" value="Genomic_DNA"/>
</dbReference>
<gene>
    <name evidence="2" type="ORF">NDU88_000654</name>
</gene>
<accession>A0AAV7UR43</accession>
<organism evidence="2 3">
    <name type="scientific">Pleurodeles waltl</name>
    <name type="common">Iberian ribbed newt</name>
    <dbReference type="NCBI Taxonomy" id="8319"/>
    <lineage>
        <taxon>Eukaryota</taxon>
        <taxon>Metazoa</taxon>
        <taxon>Chordata</taxon>
        <taxon>Craniata</taxon>
        <taxon>Vertebrata</taxon>
        <taxon>Euteleostomi</taxon>
        <taxon>Amphibia</taxon>
        <taxon>Batrachia</taxon>
        <taxon>Caudata</taxon>
        <taxon>Salamandroidea</taxon>
        <taxon>Salamandridae</taxon>
        <taxon>Pleurodelinae</taxon>
        <taxon>Pleurodeles</taxon>
    </lineage>
</organism>
<feature type="region of interest" description="Disordered" evidence="1">
    <location>
        <begin position="1"/>
        <end position="20"/>
    </location>
</feature>
<protein>
    <submittedName>
        <fullName evidence="2">Uncharacterized protein</fullName>
    </submittedName>
</protein>
<evidence type="ECO:0000313" key="2">
    <source>
        <dbReference type="EMBL" id="KAJ1191338.1"/>
    </source>
</evidence>
<dbReference type="AlphaFoldDB" id="A0AAV7UR43"/>
<name>A0AAV7UR43_PLEWA</name>
<dbReference type="Proteomes" id="UP001066276">
    <property type="component" value="Chromosome 2_2"/>
</dbReference>
<feature type="non-terminal residue" evidence="2">
    <location>
        <position position="1"/>
    </location>
</feature>
<evidence type="ECO:0000256" key="1">
    <source>
        <dbReference type="SAM" id="MobiDB-lite"/>
    </source>
</evidence>
<keyword evidence="3" id="KW-1185">Reference proteome</keyword>
<reference evidence="2" key="1">
    <citation type="journal article" date="2022" name="bioRxiv">
        <title>Sequencing and chromosome-scale assembly of the giantPleurodeles waltlgenome.</title>
        <authorList>
            <person name="Brown T."/>
            <person name="Elewa A."/>
            <person name="Iarovenko S."/>
            <person name="Subramanian E."/>
            <person name="Araus A.J."/>
            <person name="Petzold A."/>
            <person name="Susuki M."/>
            <person name="Suzuki K.-i.T."/>
            <person name="Hayashi T."/>
            <person name="Toyoda A."/>
            <person name="Oliveira C."/>
            <person name="Osipova E."/>
            <person name="Leigh N.D."/>
            <person name="Simon A."/>
            <person name="Yun M.H."/>
        </authorList>
    </citation>
    <scope>NUCLEOTIDE SEQUENCE</scope>
    <source>
        <strain evidence="2">20211129_DDA</strain>
        <tissue evidence="2">Liver</tissue>
    </source>
</reference>
<proteinExistence type="predicted"/>
<sequence length="53" mass="5969">FLPLEPNQQPLLMKNKGHSSKMSNVVHHLQPLPQSIACSQSSPSRCKSFKRLL</sequence>
<evidence type="ECO:0000313" key="3">
    <source>
        <dbReference type="Proteomes" id="UP001066276"/>
    </source>
</evidence>
<comment type="caution">
    <text evidence="2">The sequence shown here is derived from an EMBL/GenBank/DDBJ whole genome shotgun (WGS) entry which is preliminary data.</text>
</comment>
<feature type="compositionally biased region" description="Polar residues" evidence="1">
    <location>
        <begin position="1"/>
        <end position="10"/>
    </location>
</feature>